<protein>
    <recommendedName>
        <fullName evidence="8">Fungal N-terminal domain-containing protein</fullName>
    </recommendedName>
</protein>
<dbReference type="EMBL" id="JAGMVJ010000013">
    <property type="protein sequence ID" value="KAH7084003.1"/>
    <property type="molecule type" value="Genomic_DNA"/>
</dbReference>
<dbReference type="InterPro" id="IPR002110">
    <property type="entry name" value="Ankyrin_rpt"/>
</dbReference>
<proteinExistence type="predicted"/>
<feature type="coiled-coil region" evidence="4">
    <location>
        <begin position="209"/>
        <end position="297"/>
    </location>
</feature>
<sequence>MLDPLSTLGLVANVVQFIDFTIKIIAKANDIHQSASGSLVEHDDLSKVTEDITTLSTKLQDSLIVTGTSGCLTNDDQALYDLSKGCFEVSQELIHALHTLQRNGKSSRFRSVRQALKTVWSKDEIKLLERRVGLYKDELNFRIIVRLRTQVDLMAIQQTAGFATLDQNTKTVVQNLVDMDTRMRDGFNEQSKALHNLHSQTDAAIDVCAEENRIDHEQLSNNISDLSEQSIDQSDRILNAQAVTKMAVELSIDHNMAEHEKTRQEMNRLKAEAERQVEVLTEEIRQLKLELEASVKTIVASMGTATKKESQKLKDISNAKFNLWVAKELILEKLKAFIALFRFNFSSELWSAPTDLRSWKLLPYPRPIDGTSLEFAGPTPDPLDADETSMPYSHVDICYPIHALNFPMVKMCLGQGADVNAALPEQFGWGHTPLTKAVEIGCKGMSLYSIPARMAAQRDSRKIVQCLLEHGADPGQMRDRIESGWFFALEVGYHGRADWLFTQLFAHEQHDRFQSLMAMTLAAWNGDLEALKTLLEDEADLCETAERFGTSPLGAAVFREHGDMVHLLLQKGTSPDAIDPIGSTPLAIAVATGSETMAQLLQQHGVSLTIQDPVTRLTPLEWAARHGHKSMCEALLERWKSQGSVDAHMLFASPLTMAVECRHVEVAKLFLDHGANVFIEQSTMEHNTPREHVARRVSSNGVGHCWLSTNERDMITMLEKHKNCRITKRYSRDFWNRIIDDEHVMGDQDDEINANKTTGDKDSNGVNPSGAEHLSVEPSISPAMDYHAKKGRILVLQAEMASSSTSQDLQND</sequence>
<dbReference type="InterPro" id="IPR036770">
    <property type="entry name" value="Ankyrin_rpt-contain_sf"/>
</dbReference>
<keyword evidence="4" id="KW-0175">Coiled coil</keyword>
<organism evidence="6 7">
    <name type="scientific">Paraphoma chrysanthemicola</name>
    <dbReference type="NCBI Taxonomy" id="798071"/>
    <lineage>
        <taxon>Eukaryota</taxon>
        <taxon>Fungi</taxon>
        <taxon>Dikarya</taxon>
        <taxon>Ascomycota</taxon>
        <taxon>Pezizomycotina</taxon>
        <taxon>Dothideomycetes</taxon>
        <taxon>Pleosporomycetidae</taxon>
        <taxon>Pleosporales</taxon>
        <taxon>Pleosporineae</taxon>
        <taxon>Phaeosphaeriaceae</taxon>
        <taxon>Paraphoma</taxon>
    </lineage>
</organism>
<evidence type="ECO:0000313" key="6">
    <source>
        <dbReference type="EMBL" id="KAH7084003.1"/>
    </source>
</evidence>
<name>A0A8K0VWQ3_9PLEO</name>
<reference evidence="6" key="1">
    <citation type="journal article" date="2021" name="Nat. Commun.">
        <title>Genetic determinants of endophytism in the Arabidopsis root mycobiome.</title>
        <authorList>
            <person name="Mesny F."/>
            <person name="Miyauchi S."/>
            <person name="Thiergart T."/>
            <person name="Pickel B."/>
            <person name="Atanasova L."/>
            <person name="Karlsson M."/>
            <person name="Huettel B."/>
            <person name="Barry K.W."/>
            <person name="Haridas S."/>
            <person name="Chen C."/>
            <person name="Bauer D."/>
            <person name="Andreopoulos W."/>
            <person name="Pangilinan J."/>
            <person name="LaButti K."/>
            <person name="Riley R."/>
            <person name="Lipzen A."/>
            <person name="Clum A."/>
            <person name="Drula E."/>
            <person name="Henrissat B."/>
            <person name="Kohler A."/>
            <person name="Grigoriev I.V."/>
            <person name="Martin F.M."/>
            <person name="Hacquard S."/>
        </authorList>
    </citation>
    <scope>NUCLEOTIDE SEQUENCE</scope>
    <source>
        <strain evidence="6">MPI-SDFR-AT-0120</strain>
    </source>
</reference>
<dbReference type="Pfam" id="PF12796">
    <property type="entry name" value="Ank_2"/>
    <property type="match status" value="1"/>
</dbReference>
<dbReference type="PANTHER" id="PTHR24161:SF119">
    <property type="entry name" value="ANKYRIN REPEAT DOMAIN 44"/>
    <property type="match status" value="1"/>
</dbReference>
<evidence type="ECO:0008006" key="8">
    <source>
        <dbReference type="Google" id="ProtNLM"/>
    </source>
</evidence>
<accession>A0A8K0VWQ3</accession>
<dbReference type="SMART" id="SM00248">
    <property type="entry name" value="ANK"/>
    <property type="match status" value="6"/>
</dbReference>
<dbReference type="AlphaFoldDB" id="A0A8K0VWQ3"/>
<keyword evidence="2 3" id="KW-0040">ANK repeat</keyword>
<dbReference type="SUPFAM" id="SSF48403">
    <property type="entry name" value="Ankyrin repeat"/>
    <property type="match status" value="2"/>
</dbReference>
<gene>
    <name evidence="6" type="ORF">FB567DRAFT_530403</name>
</gene>
<evidence type="ECO:0000256" key="2">
    <source>
        <dbReference type="ARBA" id="ARBA00023043"/>
    </source>
</evidence>
<feature type="repeat" description="ANK" evidence="3">
    <location>
        <begin position="581"/>
        <end position="613"/>
    </location>
</feature>
<feature type="region of interest" description="Disordered" evidence="5">
    <location>
        <begin position="749"/>
        <end position="783"/>
    </location>
</feature>
<dbReference type="Proteomes" id="UP000813461">
    <property type="component" value="Unassembled WGS sequence"/>
</dbReference>
<dbReference type="OrthoDB" id="3558752at2759"/>
<dbReference type="Gene3D" id="1.25.40.20">
    <property type="entry name" value="Ankyrin repeat-containing domain"/>
    <property type="match status" value="2"/>
</dbReference>
<evidence type="ECO:0000256" key="4">
    <source>
        <dbReference type="SAM" id="Coils"/>
    </source>
</evidence>
<dbReference type="PANTHER" id="PTHR24161">
    <property type="entry name" value="ANK_REP_REGION DOMAIN-CONTAINING PROTEIN-RELATED"/>
    <property type="match status" value="1"/>
</dbReference>
<evidence type="ECO:0000256" key="5">
    <source>
        <dbReference type="SAM" id="MobiDB-lite"/>
    </source>
</evidence>
<comment type="caution">
    <text evidence="6">The sequence shown here is derived from an EMBL/GenBank/DDBJ whole genome shotgun (WGS) entry which is preliminary data.</text>
</comment>
<evidence type="ECO:0000256" key="3">
    <source>
        <dbReference type="PROSITE-ProRule" id="PRU00023"/>
    </source>
</evidence>
<dbReference type="PROSITE" id="PS50297">
    <property type="entry name" value="ANK_REP_REGION"/>
    <property type="match status" value="2"/>
</dbReference>
<evidence type="ECO:0000313" key="7">
    <source>
        <dbReference type="Proteomes" id="UP000813461"/>
    </source>
</evidence>
<dbReference type="PROSITE" id="PS50088">
    <property type="entry name" value="ANK_REPEAT"/>
    <property type="match status" value="3"/>
</dbReference>
<feature type="repeat" description="ANK" evidence="3">
    <location>
        <begin position="548"/>
        <end position="580"/>
    </location>
</feature>
<evidence type="ECO:0000256" key="1">
    <source>
        <dbReference type="ARBA" id="ARBA00022737"/>
    </source>
</evidence>
<feature type="repeat" description="ANK" evidence="3">
    <location>
        <begin position="653"/>
        <end position="682"/>
    </location>
</feature>
<keyword evidence="7" id="KW-1185">Reference proteome</keyword>
<dbReference type="Pfam" id="PF00023">
    <property type="entry name" value="Ank"/>
    <property type="match status" value="1"/>
</dbReference>
<keyword evidence="1" id="KW-0677">Repeat</keyword>